<dbReference type="AlphaFoldDB" id="A0AAV9FZM3"/>
<accession>A0AAV9FZM3</accession>
<feature type="transmembrane region" description="Helical" evidence="1">
    <location>
        <begin position="12"/>
        <end position="33"/>
    </location>
</feature>
<evidence type="ECO:0000313" key="4">
    <source>
        <dbReference type="EMBL" id="KAK2620492.1"/>
    </source>
</evidence>
<keyword evidence="1" id="KW-1133">Transmembrane helix</keyword>
<sequence>MNDWEIAKLILFYTFWTSIVFFFLLAVIVRVVVDYITFFSSWFRSDSELILLQKYVTEAISYNGEFKDRVMAKALLRMAREIDLLKEKSK</sequence>
<dbReference type="EMBL" id="NKYG02000001">
    <property type="protein sequence ID" value="KAK2620492.1"/>
    <property type="molecule type" value="Genomic_DNA"/>
</dbReference>
<evidence type="ECO:0000313" key="3">
    <source>
        <dbReference type="EMBL" id="KAK2618943.1"/>
    </source>
</evidence>
<evidence type="ECO:0000256" key="1">
    <source>
        <dbReference type="SAM" id="Phobius"/>
    </source>
</evidence>
<dbReference type="RefSeq" id="WP_001000829.1">
    <property type="nucleotide sequence ID" value="NZ_CP092672.1"/>
</dbReference>
<dbReference type="EMBL" id="NKYG02000001">
    <property type="protein sequence ID" value="KAK2620929.1"/>
    <property type="molecule type" value="Genomic_DNA"/>
</dbReference>
<keyword evidence="1" id="KW-0812">Transmembrane</keyword>
<dbReference type="EMBL" id="NKYG02000001">
    <property type="protein sequence ID" value="KAK2618635.1"/>
    <property type="molecule type" value="Genomic_DNA"/>
</dbReference>
<name>A0AAV9FZM3_LEPIR</name>
<gene>
    <name evidence="2" type="ORF">CFV95_006200</name>
    <name evidence="3" type="ORF">CFV95_007995</name>
    <name evidence="4" type="ORF">CFV95_016520</name>
    <name evidence="5" type="ORF">CFV95_018915</name>
</gene>
<comment type="caution">
    <text evidence="3">The sequence shown here is derived from an EMBL/GenBank/DDBJ whole genome shotgun (WGS) entry which is preliminary data.</text>
</comment>
<evidence type="ECO:0000313" key="6">
    <source>
        <dbReference type="Proteomes" id="UP000218471"/>
    </source>
</evidence>
<protein>
    <submittedName>
        <fullName evidence="3">Uncharacterized protein</fullName>
    </submittedName>
</protein>
<dbReference type="EMBL" id="NKYG02000001">
    <property type="protein sequence ID" value="KAK2618943.1"/>
    <property type="molecule type" value="Genomic_DNA"/>
</dbReference>
<organism evidence="3 6">
    <name type="scientific">Leptospira interrogans</name>
    <dbReference type="NCBI Taxonomy" id="173"/>
    <lineage>
        <taxon>Bacteria</taxon>
        <taxon>Pseudomonadati</taxon>
        <taxon>Spirochaetota</taxon>
        <taxon>Spirochaetia</taxon>
        <taxon>Leptospirales</taxon>
        <taxon>Leptospiraceae</taxon>
        <taxon>Leptospira</taxon>
    </lineage>
</organism>
<keyword evidence="1" id="KW-0472">Membrane</keyword>
<proteinExistence type="predicted"/>
<evidence type="ECO:0000313" key="5">
    <source>
        <dbReference type="EMBL" id="KAK2620929.1"/>
    </source>
</evidence>
<reference evidence="3" key="1">
    <citation type="submission" date="2023-10" db="EMBL/GenBank/DDBJ databases">
        <title>Genomic and proteomic analysis of Leptospira interrogans strain CUDO8.</title>
        <authorList>
            <person name="Boonciew P."/>
            <person name="Kurilung A."/>
            <person name="Prapasarakul N."/>
        </authorList>
    </citation>
    <scope>NUCLEOTIDE SEQUENCE</scope>
    <source>
        <strain evidence="3">CUDO8</strain>
    </source>
</reference>
<dbReference type="Proteomes" id="UP000218471">
    <property type="component" value="Unassembled WGS sequence"/>
</dbReference>
<evidence type="ECO:0000313" key="2">
    <source>
        <dbReference type="EMBL" id="KAK2618635.1"/>
    </source>
</evidence>